<protein>
    <submittedName>
        <fullName evidence="4">D-2-hydroxyacid dehydrogenase</fullName>
    </submittedName>
</protein>
<name>A0A853FC85_9BURK</name>
<dbReference type="InterPro" id="IPR006140">
    <property type="entry name" value="D-isomer_DH_NAD-bd"/>
</dbReference>
<dbReference type="PANTHER" id="PTHR43333">
    <property type="entry name" value="2-HACID_DH_C DOMAIN-CONTAINING PROTEIN"/>
    <property type="match status" value="1"/>
</dbReference>
<dbReference type="SUPFAM" id="SSF51735">
    <property type="entry name" value="NAD(P)-binding Rossmann-fold domains"/>
    <property type="match status" value="1"/>
</dbReference>
<keyword evidence="1" id="KW-0560">Oxidoreductase</keyword>
<dbReference type="AlphaFoldDB" id="A0A853FC85"/>
<evidence type="ECO:0000313" key="5">
    <source>
        <dbReference type="Proteomes" id="UP000580517"/>
    </source>
</evidence>
<dbReference type="RefSeq" id="WP_129969193.1">
    <property type="nucleotide sequence ID" value="NZ_JACCEW010000003.1"/>
</dbReference>
<dbReference type="GO" id="GO:0016491">
    <property type="term" value="F:oxidoreductase activity"/>
    <property type="evidence" value="ECO:0007669"/>
    <property type="project" value="UniProtKB-KW"/>
</dbReference>
<keyword evidence="2" id="KW-0520">NAD</keyword>
<feature type="domain" description="D-isomer specific 2-hydroxyacid dehydrogenase NAD-binding" evidence="3">
    <location>
        <begin position="120"/>
        <end position="296"/>
    </location>
</feature>
<proteinExistence type="predicted"/>
<reference evidence="4 5" key="1">
    <citation type="submission" date="2020-07" db="EMBL/GenBank/DDBJ databases">
        <title>Taxonomic revisions and descriptions of new bacterial species based on genomic comparisons in the high-G+C-content subgroup of the family Alcaligenaceae.</title>
        <authorList>
            <person name="Szabo A."/>
            <person name="Felfoldi T."/>
        </authorList>
    </citation>
    <scope>NUCLEOTIDE SEQUENCE [LARGE SCALE GENOMIC DNA]</scope>
    <source>
        <strain evidence="4 5">DSM 25264</strain>
    </source>
</reference>
<dbReference type="EMBL" id="JACCEW010000003">
    <property type="protein sequence ID" value="NYT37693.1"/>
    <property type="molecule type" value="Genomic_DNA"/>
</dbReference>
<keyword evidence="5" id="KW-1185">Reference proteome</keyword>
<evidence type="ECO:0000256" key="2">
    <source>
        <dbReference type="ARBA" id="ARBA00023027"/>
    </source>
</evidence>
<dbReference type="PANTHER" id="PTHR43333:SF1">
    <property type="entry name" value="D-ISOMER SPECIFIC 2-HYDROXYACID DEHYDROGENASE NAD-BINDING DOMAIN-CONTAINING PROTEIN"/>
    <property type="match status" value="1"/>
</dbReference>
<evidence type="ECO:0000313" key="4">
    <source>
        <dbReference type="EMBL" id="NYT37693.1"/>
    </source>
</evidence>
<dbReference type="Pfam" id="PF02826">
    <property type="entry name" value="2-Hacid_dh_C"/>
    <property type="match status" value="1"/>
</dbReference>
<organism evidence="4 5">
    <name type="scientific">Allopusillimonas soli</name>
    <dbReference type="NCBI Taxonomy" id="659016"/>
    <lineage>
        <taxon>Bacteria</taxon>
        <taxon>Pseudomonadati</taxon>
        <taxon>Pseudomonadota</taxon>
        <taxon>Betaproteobacteria</taxon>
        <taxon>Burkholderiales</taxon>
        <taxon>Alcaligenaceae</taxon>
        <taxon>Allopusillimonas</taxon>
    </lineage>
</organism>
<dbReference type="GO" id="GO:0051287">
    <property type="term" value="F:NAD binding"/>
    <property type="evidence" value="ECO:0007669"/>
    <property type="project" value="InterPro"/>
</dbReference>
<evidence type="ECO:0000256" key="1">
    <source>
        <dbReference type="ARBA" id="ARBA00023002"/>
    </source>
</evidence>
<dbReference type="InterPro" id="IPR036291">
    <property type="entry name" value="NAD(P)-bd_dom_sf"/>
</dbReference>
<dbReference type="Proteomes" id="UP000580517">
    <property type="component" value="Unassembled WGS sequence"/>
</dbReference>
<dbReference type="Gene3D" id="3.40.50.720">
    <property type="entry name" value="NAD(P)-binding Rossmann-like Domain"/>
    <property type="match status" value="2"/>
</dbReference>
<sequence>MTSILVTSQAADLLRARLSEIPGGDDVRLVTFGQADDHVLSQIRMALVSRDITGTSTKYVHSEALARFYDVLRAAGGLQWVHTHSAGLDRPIFGELQARGVAVTASSGANAQVVAHTAVGAVLALARRFPQMMRRQARHEWRSLAVGDMPPDLPGQTAAIVGWGPIGQGIGALLSALGVRIVVARHSGVPVAQAAATTTYADMASILREAHWLIIACPLAPATNRLVDAHMLAALPAGAHVVNVGRGEILVERDLIAALDGGHLAGAFLDVFEQEPLPANSPLWDREDVMITPHSAGHAAGNYQRVLDIFLEKLAHRLQRERAAAGRSQCS</sequence>
<evidence type="ECO:0000259" key="3">
    <source>
        <dbReference type="Pfam" id="PF02826"/>
    </source>
</evidence>
<dbReference type="OrthoDB" id="9805416at2"/>
<comment type="caution">
    <text evidence="4">The sequence shown here is derived from an EMBL/GenBank/DDBJ whole genome shotgun (WGS) entry which is preliminary data.</text>
</comment>
<gene>
    <name evidence="4" type="ORF">H0A68_12475</name>
</gene>
<accession>A0A853FC85</accession>